<name>A0AAV2FNU8_9ROSI</name>
<evidence type="ECO:0000313" key="3">
    <source>
        <dbReference type="Proteomes" id="UP001497516"/>
    </source>
</evidence>
<evidence type="ECO:0000313" key="2">
    <source>
        <dbReference type="EMBL" id="CAL1399293.1"/>
    </source>
</evidence>
<accession>A0AAV2FNU8</accession>
<gene>
    <name evidence="2" type="ORF">LTRI10_LOCUS39484</name>
</gene>
<organism evidence="2 3">
    <name type="scientific">Linum trigynum</name>
    <dbReference type="NCBI Taxonomy" id="586398"/>
    <lineage>
        <taxon>Eukaryota</taxon>
        <taxon>Viridiplantae</taxon>
        <taxon>Streptophyta</taxon>
        <taxon>Embryophyta</taxon>
        <taxon>Tracheophyta</taxon>
        <taxon>Spermatophyta</taxon>
        <taxon>Magnoliopsida</taxon>
        <taxon>eudicotyledons</taxon>
        <taxon>Gunneridae</taxon>
        <taxon>Pentapetalae</taxon>
        <taxon>rosids</taxon>
        <taxon>fabids</taxon>
        <taxon>Malpighiales</taxon>
        <taxon>Linaceae</taxon>
        <taxon>Linum</taxon>
    </lineage>
</organism>
<sequence>MDSRTVPVSFEVLKSKLKVLHMSNDGIWGFQGFPFPTINTLEMERRNFRLPKVRMARDRRGLETEEDQEERVHEGGEALIPTLQPIHPPSNNAIDYRIESMIAAILHNQQSEKEARPHIMVCIQTIREKMNIPIDDAPTTFNRFTSPIPLHDEEEGPSEKE</sequence>
<evidence type="ECO:0000256" key="1">
    <source>
        <dbReference type="SAM" id="MobiDB-lite"/>
    </source>
</evidence>
<dbReference type="AlphaFoldDB" id="A0AAV2FNU8"/>
<dbReference type="EMBL" id="OZ034820">
    <property type="protein sequence ID" value="CAL1399293.1"/>
    <property type="molecule type" value="Genomic_DNA"/>
</dbReference>
<keyword evidence="3" id="KW-1185">Reference proteome</keyword>
<dbReference type="Proteomes" id="UP001497516">
    <property type="component" value="Chromosome 7"/>
</dbReference>
<proteinExistence type="predicted"/>
<feature type="compositionally biased region" description="Acidic residues" evidence="1">
    <location>
        <begin position="152"/>
        <end position="161"/>
    </location>
</feature>
<reference evidence="2 3" key="1">
    <citation type="submission" date="2024-04" db="EMBL/GenBank/DDBJ databases">
        <authorList>
            <person name="Fracassetti M."/>
        </authorList>
    </citation>
    <scope>NUCLEOTIDE SEQUENCE [LARGE SCALE GENOMIC DNA]</scope>
</reference>
<protein>
    <submittedName>
        <fullName evidence="2">Uncharacterized protein</fullName>
    </submittedName>
</protein>
<feature type="region of interest" description="Disordered" evidence="1">
    <location>
        <begin position="139"/>
        <end position="161"/>
    </location>
</feature>